<keyword evidence="3" id="KW-0805">Transcription regulation</keyword>
<gene>
    <name evidence="7" type="ORF">HAQ05_12935</name>
</gene>
<dbReference type="InterPro" id="IPR000524">
    <property type="entry name" value="Tscrpt_reg_HTH_GntR"/>
</dbReference>
<dbReference type="SUPFAM" id="SSF53383">
    <property type="entry name" value="PLP-dependent transferases"/>
    <property type="match status" value="1"/>
</dbReference>
<dbReference type="InterPro" id="IPR051446">
    <property type="entry name" value="HTH_trans_reg/aminotransferase"/>
</dbReference>
<dbReference type="Gene3D" id="1.10.10.10">
    <property type="entry name" value="Winged helix-like DNA-binding domain superfamily/Winged helix DNA-binding domain"/>
    <property type="match status" value="1"/>
</dbReference>
<dbReference type="PANTHER" id="PTHR46577">
    <property type="entry name" value="HTH-TYPE TRANSCRIPTIONAL REGULATORY PROTEIN GABR"/>
    <property type="match status" value="1"/>
</dbReference>
<evidence type="ECO:0000256" key="5">
    <source>
        <dbReference type="ARBA" id="ARBA00023163"/>
    </source>
</evidence>
<keyword evidence="4" id="KW-0238">DNA-binding</keyword>
<protein>
    <submittedName>
        <fullName evidence="7">PLP-dependent aminotransferase family protein</fullName>
    </submittedName>
</protein>
<dbReference type="PANTHER" id="PTHR46577:SF2">
    <property type="entry name" value="TRANSCRIPTIONAL REGULATORY PROTEIN"/>
    <property type="match status" value="1"/>
</dbReference>
<keyword evidence="8" id="KW-1185">Reference proteome</keyword>
<dbReference type="InterPro" id="IPR015424">
    <property type="entry name" value="PyrdxlP-dep_Trfase"/>
</dbReference>
<evidence type="ECO:0000256" key="1">
    <source>
        <dbReference type="ARBA" id="ARBA00005384"/>
    </source>
</evidence>
<dbReference type="InterPro" id="IPR004839">
    <property type="entry name" value="Aminotransferase_I/II_large"/>
</dbReference>
<dbReference type="InterPro" id="IPR015421">
    <property type="entry name" value="PyrdxlP-dep_Trfase_major"/>
</dbReference>
<reference evidence="7 8" key="1">
    <citation type="journal article" date="2020" name="Insects">
        <title>Bacteria Belonging to Pseudomonas typographi sp. nov. from the Bark Beetle Ips typographus Have Genomic Potential to Aid in the Host Ecology.</title>
        <authorList>
            <person name="Peral-Aranega E."/>
            <person name="Saati-Santamaria Z."/>
            <person name="Kolarik M."/>
            <person name="Rivas R."/>
            <person name="Garcia-Fraile P."/>
        </authorList>
    </citation>
    <scope>NUCLEOTIDE SEQUENCE [LARGE SCALE GENOMIC DNA]</scope>
    <source>
        <strain evidence="7 8">CA3A</strain>
    </source>
</reference>
<keyword evidence="5" id="KW-0804">Transcription</keyword>
<accession>A0ABR7Z2B0</accession>
<dbReference type="CDD" id="cd00609">
    <property type="entry name" value="AAT_like"/>
    <property type="match status" value="1"/>
</dbReference>
<evidence type="ECO:0000313" key="7">
    <source>
        <dbReference type="EMBL" id="MBD1599605.1"/>
    </source>
</evidence>
<keyword evidence="2" id="KW-0663">Pyridoxal phosphate</keyword>
<organism evidence="7 8">
    <name type="scientific">Pseudomonas typographi</name>
    <dbReference type="NCBI Taxonomy" id="2715964"/>
    <lineage>
        <taxon>Bacteria</taxon>
        <taxon>Pseudomonadati</taxon>
        <taxon>Pseudomonadota</taxon>
        <taxon>Gammaproteobacteria</taxon>
        <taxon>Pseudomonadales</taxon>
        <taxon>Pseudomonadaceae</taxon>
        <taxon>Pseudomonas</taxon>
    </lineage>
</organism>
<feature type="domain" description="HTH gntR-type" evidence="6">
    <location>
        <begin position="14"/>
        <end position="82"/>
    </location>
</feature>
<sequence length="466" mass="50954">MHEETDFLQGHSALSPPEKLLASLREAIEQGQLKPGQRLPSIRRTVAERGVSFHTVVNAYERLQACGLIDAQAGRGYFVQPQAAPVAPAAPGWIRTSDPHQLKAFWRLFHGNDHCMKLGCGWLPPSWRDTASLARVVRRTANCAHSSLVEYGDPAGHLPLRQALAARLAQQLKAPLAAEQLLTTLGATQALDLLIRHCVAPGDRVLVDDPCNSNLVQLLRLRGAQVIGIARRADGPDLEQLGSVLRARPARAMFVNSRLHNPTGTSVSPQNAFGLLQLAHQHDLLIVEDDVYGDFSVDLSSPLLSLDGLRRVVYVGSFSKSLSANLRVGYIAAPAGLIAELADLKLMTCVSVPGLCERVLGAILADGTYDRHLGRLRRRLQTAQAHAQAAFVQWGWELFFPAHEGLFLWVRHPRWLPGDSQVNAAFAQNILLAPGVLFSCQDQPSPWMRINVAHLEVAKAAQVFAF</sequence>
<dbReference type="CDD" id="cd07377">
    <property type="entry name" value="WHTH_GntR"/>
    <property type="match status" value="1"/>
</dbReference>
<dbReference type="Gene3D" id="3.40.640.10">
    <property type="entry name" value="Type I PLP-dependent aspartate aminotransferase-like (Major domain)"/>
    <property type="match status" value="1"/>
</dbReference>
<keyword evidence="7" id="KW-0032">Aminotransferase</keyword>
<comment type="caution">
    <text evidence="7">The sequence shown here is derived from an EMBL/GenBank/DDBJ whole genome shotgun (WGS) entry which is preliminary data.</text>
</comment>
<dbReference type="EMBL" id="JAAOCA010000014">
    <property type="protein sequence ID" value="MBD1599605.1"/>
    <property type="molecule type" value="Genomic_DNA"/>
</dbReference>
<comment type="similarity">
    <text evidence="1">In the C-terminal section; belongs to the class-I pyridoxal-phosphate-dependent aminotransferase family.</text>
</comment>
<dbReference type="SMART" id="SM00345">
    <property type="entry name" value="HTH_GNTR"/>
    <property type="match status" value="1"/>
</dbReference>
<keyword evidence="7" id="KW-0808">Transferase</keyword>
<dbReference type="PROSITE" id="PS50949">
    <property type="entry name" value="HTH_GNTR"/>
    <property type="match status" value="1"/>
</dbReference>
<evidence type="ECO:0000256" key="2">
    <source>
        <dbReference type="ARBA" id="ARBA00022898"/>
    </source>
</evidence>
<dbReference type="Pfam" id="PF00392">
    <property type="entry name" value="GntR"/>
    <property type="match status" value="1"/>
</dbReference>
<evidence type="ECO:0000256" key="3">
    <source>
        <dbReference type="ARBA" id="ARBA00023015"/>
    </source>
</evidence>
<dbReference type="InterPro" id="IPR036388">
    <property type="entry name" value="WH-like_DNA-bd_sf"/>
</dbReference>
<dbReference type="Proteomes" id="UP000805841">
    <property type="component" value="Unassembled WGS sequence"/>
</dbReference>
<dbReference type="GO" id="GO:0008483">
    <property type="term" value="F:transaminase activity"/>
    <property type="evidence" value="ECO:0007669"/>
    <property type="project" value="UniProtKB-KW"/>
</dbReference>
<dbReference type="InterPro" id="IPR036390">
    <property type="entry name" value="WH_DNA-bd_sf"/>
</dbReference>
<dbReference type="Pfam" id="PF00155">
    <property type="entry name" value="Aminotran_1_2"/>
    <property type="match status" value="1"/>
</dbReference>
<dbReference type="RefSeq" id="WP_190421163.1">
    <property type="nucleotide sequence ID" value="NZ_JAAOCA010000014.1"/>
</dbReference>
<evidence type="ECO:0000256" key="4">
    <source>
        <dbReference type="ARBA" id="ARBA00023125"/>
    </source>
</evidence>
<name>A0ABR7Z2B0_9PSED</name>
<proteinExistence type="inferred from homology"/>
<evidence type="ECO:0000259" key="6">
    <source>
        <dbReference type="PROSITE" id="PS50949"/>
    </source>
</evidence>
<evidence type="ECO:0000313" key="8">
    <source>
        <dbReference type="Proteomes" id="UP000805841"/>
    </source>
</evidence>
<dbReference type="SUPFAM" id="SSF46785">
    <property type="entry name" value="Winged helix' DNA-binding domain"/>
    <property type="match status" value="1"/>
</dbReference>